<dbReference type="Pfam" id="PF16489">
    <property type="entry name" value="GAIN"/>
    <property type="match status" value="1"/>
</dbReference>
<keyword evidence="2" id="KW-1003">Cell membrane</keyword>
<feature type="transmembrane region" description="Helical" evidence="10">
    <location>
        <begin position="657"/>
        <end position="677"/>
    </location>
</feature>
<evidence type="ECO:0000256" key="2">
    <source>
        <dbReference type="ARBA" id="ARBA00022475"/>
    </source>
</evidence>
<dbReference type="Pfam" id="PF00084">
    <property type="entry name" value="Sushi"/>
    <property type="match status" value="3"/>
</dbReference>
<reference evidence="14" key="1">
    <citation type="submission" date="2022-11" db="EMBL/GenBank/DDBJ databases">
        <title>Centuries of genome instability and evolution in soft-shell clam transmissible cancer (bioRxiv).</title>
        <authorList>
            <person name="Hart S.F.M."/>
            <person name="Yonemitsu M.A."/>
            <person name="Giersch R.M."/>
            <person name="Beal B.F."/>
            <person name="Arriagada G."/>
            <person name="Davis B.W."/>
            <person name="Ostrander E.A."/>
            <person name="Goff S.P."/>
            <person name="Metzger M.J."/>
        </authorList>
    </citation>
    <scope>NUCLEOTIDE SEQUENCE</scope>
    <source>
        <strain evidence="14">MELC-2E11</strain>
        <tissue evidence="14">Siphon/mantle</tissue>
    </source>
</reference>
<gene>
    <name evidence="14" type="ORF">MAR_022789</name>
</gene>
<keyword evidence="7 8" id="KW-1015">Disulfide bond</keyword>
<dbReference type="InterPro" id="IPR057244">
    <property type="entry name" value="GAIN_B"/>
</dbReference>
<name>A0ABY7DL26_MYAAR</name>
<evidence type="ECO:0000256" key="9">
    <source>
        <dbReference type="SAM" id="MobiDB-lite"/>
    </source>
</evidence>
<keyword evidence="5 10" id="KW-1133">Transmembrane helix</keyword>
<evidence type="ECO:0000256" key="1">
    <source>
        <dbReference type="ARBA" id="ARBA00004651"/>
    </source>
</evidence>
<dbReference type="EMBL" id="CP111014">
    <property type="protein sequence ID" value="WAQ98416.1"/>
    <property type="molecule type" value="Genomic_DNA"/>
</dbReference>
<feature type="transmembrane region" description="Helical" evidence="10">
    <location>
        <begin position="740"/>
        <end position="767"/>
    </location>
</feature>
<organism evidence="14 15">
    <name type="scientific">Mya arenaria</name>
    <name type="common">Soft-shell clam</name>
    <dbReference type="NCBI Taxonomy" id="6604"/>
    <lineage>
        <taxon>Eukaryota</taxon>
        <taxon>Metazoa</taxon>
        <taxon>Spiralia</taxon>
        <taxon>Lophotrochozoa</taxon>
        <taxon>Mollusca</taxon>
        <taxon>Bivalvia</taxon>
        <taxon>Autobranchia</taxon>
        <taxon>Heteroconchia</taxon>
        <taxon>Euheterodonta</taxon>
        <taxon>Imparidentia</taxon>
        <taxon>Neoheterodontei</taxon>
        <taxon>Myida</taxon>
        <taxon>Myoidea</taxon>
        <taxon>Myidae</taxon>
        <taxon>Mya</taxon>
    </lineage>
</organism>
<dbReference type="SMART" id="SM00303">
    <property type="entry name" value="GPS"/>
    <property type="match status" value="1"/>
</dbReference>
<dbReference type="InterPro" id="IPR000436">
    <property type="entry name" value="Sushi_SCR_CCP_dom"/>
</dbReference>
<dbReference type="InterPro" id="IPR017983">
    <property type="entry name" value="GPCR_2_secretin-like_CS"/>
</dbReference>
<evidence type="ECO:0000256" key="6">
    <source>
        <dbReference type="ARBA" id="ARBA00023136"/>
    </source>
</evidence>
<dbReference type="Pfam" id="PF01825">
    <property type="entry name" value="GPS"/>
    <property type="match status" value="1"/>
</dbReference>
<keyword evidence="4" id="KW-0732">Signal</keyword>
<dbReference type="PROSITE" id="PS00650">
    <property type="entry name" value="G_PROTEIN_RECEP_F2_2"/>
    <property type="match status" value="1"/>
</dbReference>
<feature type="compositionally biased region" description="Polar residues" evidence="9">
    <location>
        <begin position="838"/>
        <end position="851"/>
    </location>
</feature>
<evidence type="ECO:0000256" key="3">
    <source>
        <dbReference type="ARBA" id="ARBA00022692"/>
    </source>
</evidence>
<dbReference type="PROSITE" id="PS50261">
    <property type="entry name" value="G_PROTEIN_RECEP_F2_4"/>
    <property type="match status" value="1"/>
</dbReference>
<feature type="disulfide bond" evidence="8">
    <location>
        <begin position="176"/>
        <end position="203"/>
    </location>
</feature>
<dbReference type="PANTHER" id="PTHR12011">
    <property type="entry name" value="ADHESION G-PROTEIN COUPLED RECEPTOR"/>
    <property type="match status" value="1"/>
</dbReference>
<comment type="caution">
    <text evidence="8">Lacks conserved residue(s) required for the propagation of feature annotation.</text>
</comment>
<keyword evidence="15" id="KW-1185">Reference proteome</keyword>
<evidence type="ECO:0000256" key="10">
    <source>
        <dbReference type="SAM" id="Phobius"/>
    </source>
</evidence>
<evidence type="ECO:0000256" key="8">
    <source>
        <dbReference type="PROSITE-ProRule" id="PRU00302"/>
    </source>
</evidence>
<dbReference type="PROSITE" id="PS50923">
    <property type="entry name" value="SUSHI"/>
    <property type="match status" value="3"/>
</dbReference>
<feature type="domain" description="G-protein coupled receptors family 2 profile 2" evidence="12">
    <location>
        <begin position="550"/>
        <end position="764"/>
    </location>
</feature>
<dbReference type="Gene3D" id="2.60.220.50">
    <property type="match status" value="1"/>
</dbReference>
<dbReference type="CDD" id="cd00033">
    <property type="entry name" value="CCP"/>
    <property type="match status" value="3"/>
</dbReference>
<accession>A0ABY7DL26</accession>
<dbReference type="InterPro" id="IPR017981">
    <property type="entry name" value="GPCR_2-like_7TM"/>
</dbReference>
<feature type="region of interest" description="Disordered" evidence="9">
    <location>
        <begin position="800"/>
        <end position="851"/>
    </location>
</feature>
<evidence type="ECO:0000259" key="12">
    <source>
        <dbReference type="PROSITE" id="PS50261"/>
    </source>
</evidence>
<dbReference type="InterPro" id="IPR046338">
    <property type="entry name" value="GAIN_dom_sf"/>
</dbReference>
<dbReference type="InterPro" id="IPR000832">
    <property type="entry name" value="GPCR_2_secretin-like"/>
</dbReference>
<dbReference type="Gene3D" id="1.20.1070.10">
    <property type="entry name" value="Rhodopsin 7-helix transmembrane proteins"/>
    <property type="match status" value="1"/>
</dbReference>
<feature type="transmembrane region" description="Helical" evidence="10">
    <location>
        <begin position="625"/>
        <end position="645"/>
    </location>
</feature>
<feature type="domain" description="Sushi" evidence="13">
    <location>
        <begin position="12"/>
        <end position="75"/>
    </location>
</feature>
<sequence>MAISYYILDFQTDCGTPHLPSNGQILLKDKKSTYGSSARMSCSDGYHVYGFNDSEITLKCIETGKWSLENYTCVPVDCEDWVESNTTSSSVTYSNSTIYGSEAVLRCALGFYIEHTRDVFTETVTCTANGTWSKRFPPTCVAIECPRVKLQPNVNVLNHNHFNSQYLVGSIISFGCQNSTSIIGRNFITCLVDGTWSGNPPVCEKETSKKFCPEDIDLYGHIWNITRAGQIIRYVGEITRHCLMDGSWLYPMYNCIQKSIAEISQALQHPTEKDIQINLQKLSSLTSVTHSSGRPAFGGELNQVTNILDTIANIGENMSVTTEQTESFLSVTSNLLDQQNAKSWQAMGNDTEQPLERQGAMRVLNVVDKYVALISEGIGDLGNTSKTFAASNLVVHVAGIHNTTNDGISFPGNGTSIGILSALHLPDTSLKDSKKYSAVFYRNLSGIVSASSNEHRPLQRSINTEIVSVNMDNWEYNPSFEILLTFTHFEKSLSLPACSFWNDSESVWDSSGCRVVHTNQSHTVCSCSHLTNFAILMSPFIQENVNTKALDIISIVCCSISILALVLTVALHIYFHRHMKTDQTRIVILMNLSTALIFSYALFLGGVDRTENRAICTTIAALLHYIYLVVFCLMLAEGVDIFMSVRFVFTTKSKFKWIILAAWVFPAMVVGIALGASRTYGYGTENFCWLSVESGVIWAFVGPALAIITVMAVRCLLILLPLTGITWVLGIFYVNKSMAWVQYVFAVCNSLQGLVIFIFHCALNTQIHDAVLQRRKRSGTVTSPKSRSTSVTFRRMSGMNSTSMTVTGSSISESEEKKQGITGGITSSSKKEDEEDNTPSPLQTETLSCKL</sequence>
<evidence type="ECO:0000256" key="4">
    <source>
        <dbReference type="ARBA" id="ARBA00022729"/>
    </source>
</evidence>
<dbReference type="Pfam" id="PF00002">
    <property type="entry name" value="7tm_2"/>
    <property type="match status" value="2"/>
</dbReference>
<feature type="transmembrane region" description="Helical" evidence="10">
    <location>
        <begin position="715"/>
        <end position="734"/>
    </location>
</feature>
<feature type="domain" description="Sushi" evidence="13">
    <location>
        <begin position="76"/>
        <end position="142"/>
    </location>
</feature>
<evidence type="ECO:0000256" key="7">
    <source>
        <dbReference type="ARBA" id="ARBA00023157"/>
    </source>
</evidence>
<dbReference type="PROSITE" id="PS50221">
    <property type="entry name" value="GAIN_B"/>
    <property type="match status" value="1"/>
</dbReference>
<evidence type="ECO:0000256" key="5">
    <source>
        <dbReference type="ARBA" id="ARBA00022989"/>
    </source>
</evidence>
<keyword evidence="6 10" id="KW-0472">Membrane</keyword>
<proteinExistence type="predicted"/>
<feature type="transmembrane region" description="Helical" evidence="10">
    <location>
        <begin position="552"/>
        <end position="574"/>
    </location>
</feature>
<keyword evidence="3 10" id="KW-0812">Transmembrane</keyword>
<keyword evidence="8" id="KW-0768">Sushi</keyword>
<comment type="subcellular location">
    <subcellularLocation>
        <location evidence="1">Cell membrane</location>
        <topology evidence="1">Multi-pass membrane protein</topology>
    </subcellularLocation>
</comment>
<dbReference type="Proteomes" id="UP001164746">
    <property type="component" value="Chromosome 3"/>
</dbReference>
<dbReference type="PANTHER" id="PTHR12011:SF347">
    <property type="entry name" value="FI21270P1-RELATED"/>
    <property type="match status" value="1"/>
</dbReference>
<feature type="compositionally biased region" description="Polar residues" evidence="9">
    <location>
        <begin position="800"/>
        <end position="812"/>
    </location>
</feature>
<evidence type="ECO:0000259" key="11">
    <source>
        <dbReference type="PROSITE" id="PS50221"/>
    </source>
</evidence>
<dbReference type="CDD" id="cd15040">
    <property type="entry name" value="7tmB2_Adhesion"/>
    <property type="match status" value="1"/>
</dbReference>
<dbReference type="Gene3D" id="1.25.40.610">
    <property type="match status" value="1"/>
</dbReference>
<feature type="transmembrane region" description="Helical" evidence="10">
    <location>
        <begin position="586"/>
        <end position="605"/>
    </location>
</feature>
<evidence type="ECO:0000313" key="14">
    <source>
        <dbReference type="EMBL" id="WAQ98416.1"/>
    </source>
</evidence>
<feature type="transmembrane region" description="Helical" evidence="10">
    <location>
        <begin position="689"/>
        <end position="708"/>
    </location>
</feature>
<dbReference type="InterPro" id="IPR035976">
    <property type="entry name" value="Sushi/SCR/CCP_sf"/>
</dbReference>
<dbReference type="InterPro" id="IPR000203">
    <property type="entry name" value="GPS"/>
</dbReference>
<dbReference type="Gene3D" id="2.10.70.10">
    <property type="entry name" value="Complement Module, domain 1"/>
    <property type="match status" value="3"/>
</dbReference>
<dbReference type="InterPro" id="IPR032471">
    <property type="entry name" value="AGRL2-4_GAIN_subdom_A"/>
</dbReference>
<dbReference type="SUPFAM" id="SSF57535">
    <property type="entry name" value="Complement control module/SCR domain"/>
    <property type="match status" value="3"/>
</dbReference>
<dbReference type="SMART" id="SM00032">
    <property type="entry name" value="CCP"/>
    <property type="match status" value="3"/>
</dbReference>
<feature type="domain" description="GAIN-B" evidence="11">
    <location>
        <begin position="384"/>
        <end position="543"/>
    </location>
</feature>
<feature type="domain" description="Sushi" evidence="13">
    <location>
        <begin position="143"/>
        <end position="205"/>
    </location>
</feature>
<protein>
    <submittedName>
        <fullName evidence="14">AGRL1-like protein</fullName>
    </submittedName>
</protein>
<evidence type="ECO:0000313" key="15">
    <source>
        <dbReference type="Proteomes" id="UP001164746"/>
    </source>
</evidence>
<evidence type="ECO:0000259" key="13">
    <source>
        <dbReference type="PROSITE" id="PS50923"/>
    </source>
</evidence>